<evidence type="ECO:0008006" key="3">
    <source>
        <dbReference type="Google" id="ProtNLM"/>
    </source>
</evidence>
<dbReference type="Proteomes" id="UP001519460">
    <property type="component" value="Unassembled WGS sequence"/>
</dbReference>
<accession>A0ABD0KFR1</accession>
<dbReference type="AlphaFoldDB" id="A0ABD0KFR1"/>
<comment type="caution">
    <text evidence="1">The sequence shown here is derived from an EMBL/GenBank/DDBJ whole genome shotgun (WGS) entry which is preliminary data.</text>
</comment>
<proteinExistence type="predicted"/>
<evidence type="ECO:0000313" key="1">
    <source>
        <dbReference type="EMBL" id="KAK7485722.1"/>
    </source>
</evidence>
<organism evidence="1 2">
    <name type="scientific">Batillaria attramentaria</name>
    <dbReference type="NCBI Taxonomy" id="370345"/>
    <lineage>
        <taxon>Eukaryota</taxon>
        <taxon>Metazoa</taxon>
        <taxon>Spiralia</taxon>
        <taxon>Lophotrochozoa</taxon>
        <taxon>Mollusca</taxon>
        <taxon>Gastropoda</taxon>
        <taxon>Caenogastropoda</taxon>
        <taxon>Sorbeoconcha</taxon>
        <taxon>Cerithioidea</taxon>
        <taxon>Batillariidae</taxon>
        <taxon>Batillaria</taxon>
    </lineage>
</organism>
<name>A0ABD0KFR1_9CAEN</name>
<reference evidence="1 2" key="1">
    <citation type="journal article" date="2023" name="Sci. Data">
        <title>Genome assembly of the Korean intertidal mud-creeper Batillaria attramentaria.</title>
        <authorList>
            <person name="Patra A.K."/>
            <person name="Ho P.T."/>
            <person name="Jun S."/>
            <person name="Lee S.J."/>
            <person name="Kim Y."/>
            <person name="Won Y.J."/>
        </authorList>
    </citation>
    <scope>NUCLEOTIDE SEQUENCE [LARGE SCALE GENOMIC DNA]</scope>
    <source>
        <strain evidence="1">Wonlab-2016</strain>
    </source>
</reference>
<protein>
    <recommendedName>
        <fullName evidence="3">BRCT domain-containing protein</fullName>
    </recommendedName>
</protein>
<sequence length="73" mass="8087">MPSQVPSCTSGKMGVPLVSVKWLYHCLDSTVSSPGTPWMCSGDVLRDAESVARKVHAIYGYFLERCQNKRDPL</sequence>
<gene>
    <name evidence="1" type="ORF">BaRGS_00023023</name>
</gene>
<dbReference type="EMBL" id="JACVVK020000190">
    <property type="protein sequence ID" value="KAK7485722.1"/>
    <property type="molecule type" value="Genomic_DNA"/>
</dbReference>
<evidence type="ECO:0000313" key="2">
    <source>
        <dbReference type="Proteomes" id="UP001519460"/>
    </source>
</evidence>
<keyword evidence="2" id="KW-1185">Reference proteome</keyword>